<sequence length="278" mass="30216">MQYEALNERCQNFDVITRDQASRVRGATFDARIPSSPAPPRSDFEGCGGNGERVRGVPRLERPLNSGQPSIAHLLFQIGRNAAARPSRPRLGTARPAPRDFFEVGSGTKVNVSGAKRGFTGGRGERVSTAATQLCFGGCTEGDRQAYGEAGRGVSGGFADWPTGMLTGRALGDVSVRQVLSLRNQLPSPVRRFPSLVTLFARKIACPGILSQYFNQIGEVDLNTEATPLSSYETTVYVLHVYDMTSPAFGDLGYPNTSQNVGNRENCLYFQRNRQATF</sequence>
<dbReference type="Proteomes" id="UP000821845">
    <property type="component" value="Chromosome 2"/>
</dbReference>
<dbReference type="EMBL" id="CM023482">
    <property type="protein sequence ID" value="KAH6940050.1"/>
    <property type="molecule type" value="Genomic_DNA"/>
</dbReference>
<keyword evidence="2" id="KW-1185">Reference proteome</keyword>
<gene>
    <name evidence="1" type="ORF">HPB50_024499</name>
</gene>
<reference evidence="1" key="1">
    <citation type="submission" date="2020-05" db="EMBL/GenBank/DDBJ databases">
        <title>Large-scale comparative analyses of tick genomes elucidate their genetic diversity and vector capacities.</title>
        <authorList>
            <person name="Jia N."/>
            <person name="Wang J."/>
            <person name="Shi W."/>
            <person name="Du L."/>
            <person name="Sun Y."/>
            <person name="Zhan W."/>
            <person name="Jiang J."/>
            <person name="Wang Q."/>
            <person name="Zhang B."/>
            <person name="Ji P."/>
            <person name="Sakyi L.B."/>
            <person name="Cui X."/>
            <person name="Yuan T."/>
            <person name="Jiang B."/>
            <person name="Yang W."/>
            <person name="Lam T.T.-Y."/>
            <person name="Chang Q."/>
            <person name="Ding S."/>
            <person name="Wang X."/>
            <person name="Zhu J."/>
            <person name="Ruan X."/>
            <person name="Zhao L."/>
            <person name="Wei J."/>
            <person name="Que T."/>
            <person name="Du C."/>
            <person name="Cheng J."/>
            <person name="Dai P."/>
            <person name="Han X."/>
            <person name="Huang E."/>
            <person name="Gao Y."/>
            <person name="Liu J."/>
            <person name="Shao H."/>
            <person name="Ye R."/>
            <person name="Li L."/>
            <person name="Wei W."/>
            <person name="Wang X."/>
            <person name="Wang C."/>
            <person name="Yang T."/>
            <person name="Huo Q."/>
            <person name="Li W."/>
            <person name="Guo W."/>
            <person name="Chen H."/>
            <person name="Zhou L."/>
            <person name="Ni X."/>
            <person name="Tian J."/>
            <person name="Zhou Y."/>
            <person name="Sheng Y."/>
            <person name="Liu T."/>
            <person name="Pan Y."/>
            <person name="Xia L."/>
            <person name="Li J."/>
            <person name="Zhao F."/>
            <person name="Cao W."/>
        </authorList>
    </citation>
    <scope>NUCLEOTIDE SEQUENCE</scope>
    <source>
        <strain evidence="1">Hyas-2018</strain>
    </source>
</reference>
<name>A0ACB7SZM0_HYAAI</name>
<accession>A0ACB7SZM0</accession>
<evidence type="ECO:0000313" key="1">
    <source>
        <dbReference type="EMBL" id="KAH6940050.1"/>
    </source>
</evidence>
<protein>
    <submittedName>
        <fullName evidence="1">Uncharacterized protein</fullName>
    </submittedName>
</protein>
<comment type="caution">
    <text evidence="1">The sequence shown here is derived from an EMBL/GenBank/DDBJ whole genome shotgun (WGS) entry which is preliminary data.</text>
</comment>
<evidence type="ECO:0000313" key="2">
    <source>
        <dbReference type="Proteomes" id="UP000821845"/>
    </source>
</evidence>
<organism evidence="1 2">
    <name type="scientific">Hyalomma asiaticum</name>
    <name type="common">Tick</name>
    <dbReference type="NCBI Taxonomy" id="266040"/>
    <lineage>
        <taxon>Eukaryota</taxon>
        <taxon>Metazoa</taxon>
        <taxon>Ecdysozoa</taxon>
        <taxon>Arthropoda</taxon>
        <taxon>Chelicerata</taxon>
        <taxon>Arachnida</taxon>
        <taxon>Acari</taxon>
        <taxon>Parasitiformes</taxon>
        <taxon>Ixodida</taxon>
        <taxon>Ixodoidea</taxon>
        <taxon>Ixodidae</taxon>
        <taxon>Hyalomminae</taxon>
        <taxon>Hyalomma</taxon>
    </lineage>
</organism>
<proteinExistence type="predicted"/>